<feature type="region of interest" description="Disordered" evidence="2">
    <location>
        <begin position="149"/>
        <end position="177"/>
    </location>
</feature>
<dbReference type="SMART" id="SM00164">
    <property type="entry name" value="TBC"/>
    <property type="match status" value="1"/>
</dbReference>
<dbReference type="EMBL" id="JARK01001374">
    <property type="protein sequence ID" value="EYC14987.1"/>
    <property type="molecule type" value="Genomic_DNA"/>
</dbReference>
<keyword evidence="6" id="KW-1185">Reference proteome</keyword>
<dbReference type="PANTHER" id="PTHR20913">
    <property type="entry name" value="TBC1 DOMAIN FAMILY MEMBER 20/GTPASE"/>
    <property type="match status" value="1"/>
</dbReference>
<dbReference type="PROSITE" id="PS50086">
    <property type="entry name" value="TBC_RABGAP"/>
    <property type="match status" value="1"/>
</dbReference>
<feature type="transmembrane region" description="Helical" evidence="3">
    <location>
        <begin position="421"/>
        <end position="441"/>
    </location>
</feature>
<evidence type="ECO:0000259" key="4">
    <source>
        <dbReference type="PROSITE" id="PS50086"/>
    </source>
</evidence>
<dbReference type="PANTHER" id="PTHR20913:SF7">
    <property type="entry name" value="RE60063P"/>
    <property type="match status" value="1"/>
</dbReference>
<evidence type="ECO:0000256" key="1">
    <source>
        <dbReference type="ARBA" id="ARBA00022468"/>
    </source>
</evidence>
<keyword evidence="3" id="KW-0472">Membrane</keyword>
<dbReference type="Gene3D" id="1.10.8.1310">
    <property type="match status" value="1"/>
</dbReference>
<dbReference type="FunFam" id="1.10.8.1310:FF:000001">
    <property type="entry name" value="TBC1 domain family, member 20"/>
    <property type="match status" value="1"/>
</dbReference>
<comment type="caution">
    <text evidence="5">The sequence shown here is derived from an EMBL/GenBank/DDBJ whole genome shotgun (WGS) entry which is preliminary data.</text>
</comment>
<dbReference type="Proteomes" id="UP000024635">
    <property type="component" value="Unassembled WGS sequence"/>
</dbReference>
<accession>A0A016UJH2</accession>
<organism evidence="5 6">
    <name type="scientific">Ancylostoma ceylanicum</name>
    <dbReference type="NCBI Taxonomy" id="53326"/>
    <lineage>
        <taxon>Eukaryota</taxon>
        <taxon>Metazoa</taxon>
        <taxon>Ecdysozoa</taxon>
        <taxon>Nematoda</taxon>
        <taxon>Chromadorea</taxon>
        <taxon>Rhabditida</taxon>
        <taxon>Rhabditina</taxon>
        <taxon>Rhabditomorpha</taxon>
        <taxon>Strongyloidea</taxon>
        <taxon>Ancylostomatidae</taxon>
        <taxon>Ancylostomatinae</taxon>
        <taxon>Ancylostoma</taxon>
    </lineage>
</organism>
<reference evidence="6" key="1">
    <citation type="journal article" date="2015" name="Nat. Genet.">
        <title>The genome and transcriptome of the zoonotic hookworm Ancylostoma ceylanicum identify infection-specific gene families.</title>
        <authorList>
            <person name="Schwarz E.M."/>
            <person name="Hu Y."/>
            <person name="Antoshechkin I."/>
            <person name="Miller M.M."/>
            <person name="Sternberg P.W."/>
            <person name="Aroian R.V."/>
        </authorList>
    </citation>
    <scope>NUCLEOTIDE SEQUENCE</scope>
    <source>
        <strain evidence="6">HY135</strain>
    </source>
</reference>
<dbReference type="GO" id="GO:0005096">
    <property type="term" value="F:GTPase activator activity"/>
    <property type="evidence" value="ECO:0007669"/>
    <property type="project" value="UniProtKB-KW"/>
</dbReference>
<evidence type="ECO:0000313" key="5">
    <source>
        <dbReference type="EMBL" id="EYC14987.1"/>
    </source>
</evidence>
<dbReference type="GO" id="GO:0006888">
    <property type="term" value="P:endoplasmic reticulum to Golgi vesicle-mediated transport"/>
    <property type="evidence" value="ECO:0007669"/>
    <property type="project" value="TreeGrafter"/>
</dbReference>
<feature type="domain" description="Rab-GAP TBC" evidence="4">
    <location>
        <begin position="120"/>
        <end position="336"/>
    </location>
</feature>
<feature type="compositionally biased region" description="Low complexity" evidence="2">
    <location>
        <begin position="149"/>
        <end position="169"/>
    </location>
</feature>
<dbReference type="Pfam" id="PF00566">
    <property type="entry name" value="RabGAP-TBC"/>
    <property type="match status" value="1"/>
</dbReference>
<keyword evidence="3" id="KW-1133">Transmembrane helix</keyword>
<feature type="region of interest" description="Disordered" evidence="2">
    <location>
        <begin position="20"/>
        <end position="43"/>
    </location>
</feature>
<name>A0A016UJH2_9BILA</name>
<dbReference type="InterPro" id="IPR045913">
    <property type="entry name" value="TBC20/Gyp8-like"/>
</dbReference>
<dbReference type="OrthoDB" id="206700at2759"/>
<gene>
    <name evidence="5" type="primary">Acey_s0038.g3561</name>
    <name evidence="5" type="synonym">Acey-tbc-20</name>
    <name evidence="5" type="ORF">Y032_0038g3561</name>
</gene>
<sequence>MEKEYGAAKVGWRRLEIAPHRGRQRAGSRSRSGQLMPSYSEPPTPIHEVDYLCTQLETSSCDDINNMKSYGKSRVLASARYNCLKRKREEIARFLKEHADEDLENYIGNLRGFARSDGGLVLDQYRAKIWPILARRLVTADEDDDGDYDTLSYTSDSTSSVISSSTQDTLETEDEDELRTHREWHQVELDVQRTLARFPPNISDDRRSTLQSQLTPLIIRVLRTNPRFNYYQGFHDVCLTVLLVCGSENAFDVCKNLARHGPFRSYLLKSLEQSVLRELDLMYVILSRADPQLERVMRDVHLGTMFALSWPLTWFSHVLEQYQQIVRFFDVFLASPPLTPIYVSAAVVLKRKSAILTCEREMPIIHQLLSVMPHELHSDAILSDSLYLASLMPPFALKTEFARIYREQVKNRNPIHRWAPVSRYAITMVAAAGVAGAAYYFNLGERFTLAM</sequence>
<dbReference type="Gene3D" id="1.10.472.80">
    <property type="entry name" value="Ypt/Rab-GAP domain of gyp1p, domain 3"/>
    <property type="match status" value="1"/>
</dbReference>
<evidence type="ECO:0000256" key="3">
    <source>
        <dbReference type="SAM" id="Phobius"/>
    </source>
</evidence>
<evidence type="ECO:0000313" key="6">
    <source>
        <dbReference type="Proteomes" id="UP000024635"/>
    </source>
</evidence>
<dbReference type="InterPro" id="IPR000195">
    <property type="entry name" value="Rab-GAP-TBC_dom"/>
</dbReference>
<dbReference type="STRING" id="53326.A0A016UJH2"/>
<dbReference type="AlphaFoldDB" id="A0A016UJH2"/>
<keyword evidence="1" id="KW-0343">GTPase activation</keyword>
<proteinExistence type="predicted"/>
<dbReference type="SUPFAM" id="SSF47923">
    <property type="entry name" value="Ypt/Rab-GAP domain of gyp1p"/>
    <property type="match status" value="2"/>
</dbReference>
<keyword evidence="3" id="KW-0812">Transmembrane</keyword>
<protein>
    <recommendedName>
        <fullName evidence="4">Rab-GAP TBC domain-containing protein</fullName>
    </recommendedName>
</protein>
<evidence type="ECO:0000256" key="2">
    <source>
        <dbReference type="SAM" id="MobiDB-lite"/>
    </source>
</evidence>
<dbReference type="InterPro" id="IPR035969">
    <property type="entry name" value="Rab-GAP_TBC_sf"/>
</dbReference>
<dbReference type="GO" id="GO:0005789">
    <property type="term" value="C:endoplasmic reticulum membrane"/>
    <property type="evidence" value="ECO:0007669"/>
    <property type="project" value="TreeGrafter"/>
</dbReference>